<sequence>MKTIKIAFFALACLFLTANLGMATTPIKSKIEKEKILLMNKIRKAVAKTNFVEFMEIGKSELIVLRCTINENNQVVVSKVIGFDDELKEAVRKTMKHSSIMASSNLVGEELALQVKFKVEKQ</sequence>
<keyword evidence="1" id="KW-0732">Signal</keyword>
<evidence type="ECO:0008006" key="4">
    <source>
        <dbReference type="Google" id="ProtNLM"/>
    </source>
</evidence>
<dbReference type="EMBL" id="MVDD01000011">
    <property type="protein sequence ID" value="PKQ61878.1"/>
    <property type="molecule type" value="Genomic_DNA"/>
</dbReference>
<evidence type="ECO:0000256" key="1">
    <source>
        <dbReference type="SAM" id="SignalP"/>
    </source>
</evidence>
<name>A0A2N3HV15_9BACT</name>
<dbReference type="Proteomes" id="UP000233535">
    <property type="component" value="Unassembled WGS sequence"/>
</dbReference>
<evidence type="ECO:0000313" key="3">
    <source>
        <dbReference type="Proteomes" id="UP000233535"/>
    </source>
</evidence>
<dbReference type="RefSeq" id="WP_101262215.1">
    <property type="nucleotide sequence ID" value="NZ_MVDD01000011.1"/>
</dbReference>
<reference evidence="2 3" key="1">
    <citation type="journal article" date="2017" name="Front. Microbiol.">
        <title>Labilibaculum manganireducens gen. nov., sp. nov. and Labilibaculum filiforme sp. nov., Novel Bacteroidetes Isolated from Subsurface Sediments of the Baltic Sea.</title>
        <authorList>
            <person name="Vandieken V."/>
            <person name="Marshall I.P."/>
            <person name="Niemann H."/>
            <person name="Engelen B."/>
            <person name="Cypionka H."/>
        </authorList>
    </citation>
    <scope>NUCLEOTIDE SEQUENCE [LARGE SCALE GENOMIC DNA]</scope>
    <source>
        <strain evidence="2 3">59.16B</strain>
    </source>
</reference>
<dbReference type="AlphaFoldDB" id="A0A2N3HV15"/>
<evidence type="ECO:0000313" key="2">
    <source>
        <dbReference type="EMBL" id="PKQ61878.1"/>
    </source>
</evidence>
<feature type="chain" id="PRO_5014690967" description="TonB C-terminal domain-containing protein" evidence="1">
    <location>
        <begin position="24"/>
        <end position="122"/>
    </location>
</feature>
<organism evidence="2 3">
    <name type="scientific">Labilibaculum filiforme</name>
    <dbReference type="NCBI Taxonomy" id="1940526"/>
    <lineage>
        <taxon>Bacteria</taxon>
        <taxon>Pseudomonadati</taxon>
        <taxon>Bacteroidota</taxon>
        <taxon>Bacteroidia</taxon>
        <taxon>Marinilabiliales</taxon>
        <taxon>Marinifilaceae</taxon>
        <taxon>Labilibaculum</taxon>
    </lineage>
</organism>
<feature type="signal peptide" evidence="1">
    <location>
        <begin position="1"/>
        <end position="23"/>
    </location>
</feature>
<gene>
    <name evidence="2" type="ORF">BZG02_14735</name>
</gene>
<dbReference type="OrthoDB" id="1121412at2"/>
<accession>A0A2N3HV15</accession>
<proteinExistence type="predicted"/>
<comment type="caution">
    <text evidence="2">The sequence shown here is derived from an EMBL/GenBank/DDBJ whole genome shotgun (WGS) entry which is preliminary data.</text>
</comment>
<protein>
    <recommendedName>
        <fullName evidence="4">TonB C-terminal domain-containing protein</fullName>
    </recommendedName>
</protein>
<keyword evidence="3" id="KW-1185">Reference proteome</keyword>